<dbReference type="RefSeq" id="WP_409543931.1">
    <property type="nucleotide sequence ID" value="NZ_JBKBDD010000006.1"/>
</dbReference>
<reference evidence="1 2" key="1">
    <citation type="submission" date="2024-12" db="EMBL/GenBank/DDBJ databases">
        <title>The coexistence of Mycolicibacterium septicum and Mycolicibacterium nivoides in clinical samples.</title>
        <authorList>
            <person name="Wang C."/>
            <person name="Feng Y."/>
            <person name="Zong Z."/>
        </authorList>
    </citation>
    <scope>NUCLEOTIDE SEQUENCE [LARGE SCALE GENOMIC DNA]</scope>
    <source>
        <strain evidence="1 2">120309</strain>
    </source>
</reference>
<evidence type="ECO:0000313" key="2">
    <source>
        <dbReference type="Proteomes" id="UP001635816"/>
    </source>
</evidence>
<accession>A0ABW9LBT8</accession>
<dbReference type="Gene3D" id="1.10.8.1060">
    <property type="entry name" value="Corynebacterium glutamicum thioredoxin-dependent arsenate reductase, N-terminal domain"/>
    <property type="match status" value="1"/>
</dbReference>
<dbReference type="NCBIfam" id="NF046112">
    <property type="entry name" value="MSMEG_6209_Nter"/>
    <property type="match status" value="1"/>
</dbReference>
<dbReference type="Proteomes" id="UP001635816">
    <property type="component" value="Unassembled WGS sequence"/>
</dbReference>
<dbReference type="EMBL" id="JBKBDD010000006">
    <property type="protein sequence ID" value="MFN6545119.1"/>
    <property type="molecule type" value="Genomic_DNA"/>
</dbReference>
<evidence type="ECO:0000313" key="1">
    <source>
        <dbReference type="EMBL" id="MFN6545119.1"/>
    </source>
</evidence>
<gene>
    <name evidence="1" type="ORF">ACK4CT_18190</name>
</gene>
<proteinExistence type="predicted"/>
<keyword evidence="2" id="KW-1185">Reference proteome</keyword>
<sequence>MVRISEEVMIAELLIRLGVAYPEASAEDITGCVHRAQERFESSPIREFVPLLVERRARAELARPIVGV</sequence>
<comment type="caution">
    <text evidence="1">The sequence shown here is derived from an EMBL/GenBank/DDBJ whole genome shotgun (WGS) entry which is preliminary data.</text>
</comment>
<organism evidence="1 2">
    <name type="scientific">Mycolicibacterium nivoides</name>
    <dbReference type="NCBI Taxonomy" id="2487344"/>
    <lineage>
        <taxon>Bacteria</taxon>
        <taxon>Bacillati</taxon>
        <taxon>Actinomycetota</taxon>
        <taxon>Actinomycetes</taxon>
        <taxon>Mycobacteriales</taxon>
        <taxon>Mycobacteriaceae</taxon>
        <taxon>Mycolicibacterium</taxon>
    </lineage>
</organism>
<name>A0ABW9LBT8_9MYCO</name>
<protein>
    <submittedName>
        <fullName evidence="1">Three-helix bundle dimerization domain-containing protein</fullName>
    </submittedName>
</protein>